<dbReference type="EC" id="2.7.7.65" evidence="2"/>
<reference evidence="6 7" key="1">
    <citation type="submission" date="2015-09" db="EMBL/GenBank/DDBJ databases">
        <title>Identification and resolution of microdiversity through metagenomic sequencing of parallel consortia.</title>
        <authorList>
            <person name="Nelson W.C."/>
            <person name="Romine M.F."/>
            <person name="Lindemann S.R."/>
        </authorList>
    </citation>
    <scope>NUCLEOTIDE SEQUENCE [LARGE SCALE GENOMIC DNA]</scope>
    <source>
        <strain evidence="6">HL-55</strain>
    </source>
</reference>
<name>A0A0P7Z495_9GAMM</name>
<evidence type="ECO:0000256" key="1">
    <source>
        <dbReference type="ARBA" id="ARBA00001946"/>
    </source>
</evidence>
<evidence type="ECO:0000256" key="2">
    <source>
        <dbReference type="ARBA" id="ARBA00012528"/>
    </source>
</evidence>
<dbReference type="SMART" id="SM00267">
    <property type="entry name" value="GGDEF"/>
    <property type="match status" value="1"/>
</dbReference>
<protein>
    <recommendedName>
        <fullName evidence="2">diguanylate cyclase</fullName>
        <ecNumber evidence="2">2.7.7.65</ecNumber>
    </recommendedName>
</protein>
<comment type="caution">
    <text evidence="6">The sequence shown here is derived from an EMBL/GenBank/DDBJ whole genome shotgun (WGS) entry which is preliminary data.</text>
</comment>
<comment type="cofactor">
    <cofactor evidence="1">
        <name>Mg(2+)</name>
        <dbReference type="ChEBI" id="CHEBI:18420"/>
    </cofactor>
</comment>
<dbReference type="InterPro" id="IPR029787">
    <property type="entry name" value="Nucleotide_cyclase"/>
</dbReference>
<evidence type="ECO:0000313" key="6">
    <source>
        <dbReference type="EMBL" id="KPQ29171.1"/>
    </source>
</evidence>
<evidence type="ECO:0000256" key="4">
    <source>
        <dbReference type="SAM" id="Phobius"/>
    </source>
</evidence>
<accession>A0A0P7Z495</accession>
<dbReference type="Gene3D" id="3.30.70.270">
    <property type="match status" value="1"/>
</dbReference>
<dbReference type="EMBL" id="LJZQ01000008">
    <property type="protein sequence ID" value="KPQ29171.1"/>
    <property type="molecule type" value="Genomic_DNA"/>
</dbReference>
<keyword evidence="4" id="KW-0472">Membrane</keyword>
<dbReference type="InterPro" id="IPR000160">
    <property type="entry name" value="GGDEF_dom"/>
</dbReference>
<dbReference type="InterPro" id="IPR050469">
    <property type="entry name" value="Diguanylate_Cyclase"/>
</dbReference>
<comment type="catalytic activity">
    <reaction evidence="3">
        <text>2 GTP = 3',3'-c-di-GMP + 2 diphosphate</text>
        <dbReference type="Rhea" id="RHEA:24898"/>
        <dbReference type="ChEBI" id="CHEBI:33019"/>
        <dbReference type="ChEBI" id="CHEBI:37565"/>
        <dbReference type="ChEBI" id="CHEBI:58805"/>
        <dbReference type="EC" id="2.7.7.65"/>
    </reaction>
</comment>
<dbReference type="PATRIC" id="fig|1305731.5.peg.373"/>
<dbReference type="InterPro" id="IPR043128">
    <property type="entry name" value="Rev_trsase/Diguanyl_cyclase"/>
</dbReference>
<organism evidence="6 7">
    <name type="scientific">Marinobacter excellens HL-55</name>
    <dbReference type="NCBI Taxonomy" id="1305731"/>
    <lineage>
        <taxon>Bacteria</taxon>
        <taxon>Pseudomonadati</taxon>
        <taxon>Pseudomonadota</taxon>
        <taxon>Gammaproteobacteria</taxon>
        <taxon>Pseudomonadales</taxon>
        <taxon>Marinobacteraceae</taxon>
        <taxon>Marinobacter</taxon>
    </lineage>
</organism>
<evidence type="ECO:0000313" key="7">
    <source>
        <dbReference type="Proteomes" id="UP000050416"/>
    </source>
</evidence>
<dbReference type="GO" id="GO:0052621">
    <property type="term" value="F:diguanylate cyclase activity"/>
    <property type="evidence" value="ECO:0007669"/>
    <property type="project" value="UniProtKB-EC"/>
</dbReference>
<dbReference type="STRING" id="1305731.GCA_000934705_00519"/>
<sequence>MTVIGEISAVIVTSSVILVLGFLVMRYKSRLVKAEHALCDHSKRQALAYERVRRYQDDLRSCIEFMPTMVFVAGRHDRKFIQPSEALTNWIGALSGKPETPDTLISYLFNSDKYPGFFPILSRKLGDASIASGSFEDTLKVPFDHSKCQAEHSVSIQIEVLGEVVCVWFDSVPDTERKQSGERSDASVIRSILNETDLPMALENSSDLLRCQLGDGVACSVSLLDRSARTLKLAWSKGLNSTIFSLLERLPLVFGDSPSATALLTETPVTREYGAQDAPRGAAAIIPEGVVSWQAYPVLSNDGDALGTVDLYLSDGVDVYPSDDSVANFLFVVAVLLERKVAMSTIFRQARLDQAVKELGQRLMVATGEASSSTLNECLIFLTTATPLCDGKVGIIYDSGAEEAEVVGSLFDKISASGTSSSRQSLLSVKTFCTDTLSLQESDIAMEAILVEKGSSMASKLLSALPICSSSANASFFISPLHLGTDRMGVMIFALPGDHIPDAVYCNMMNMVSPSIASFLSRENLLRELEMRANHDQLTGLLNRGCIEERLVSEIKRSNRYDNELSVVLFDIDHFKQINDQFGHDVGDEVLKQVARRAESSIRAVDLIGRWGGEEFLIILVETDLASAKHVAENIRRLIESDVYDTNKPVTISAGVACYLSGDSSGTLVKRADVALYRAKEQGRNQVVTTI</sequence>
<dbReference type="SUPFAM" id="SSF55073">
    <property type="entry name" value="Nucleotide cyclase"/>
    <property type="match status" value="1"/>
</dbReference>
<dbReference type="CDD" id="cd01949">
    <property type="entry name" value="GGDEF"/>
    <property type="match status" value="1"/>
</dbReference>
<dbReference type="Pfam" id="PF00990">
    <property type="entry name" value="GGDEF"/>
    <property type="match status" value="1"/>
</dbReference>
<dbReference type="AlphaFoldDB" id="A0A0P7Z495"/>
<proteinExistence type="predicted"/>
<feature type="transmembrane region" description="Helical" evidence="4">
    <location>
        <begin position="6"/>
        <end position="25"/>
    </location>
</feature>
<dbReference type="NCBIfam" id="TIGR00254">
    <property type="entry name" value="GGDEF"/>
    <property type="match status" value="1"/>
</dbReference>
<feature type="domain" description="GGDEF" evidence="5">
    <location>
        <begin position="563"/>
        <end position="691"/>
    </location>
</feature>
<dbReference type="FunFam" id="3.30.70.270:FF:000001">
    <property type="entry name" value="Diguanylate cyclase domain protein"/>
    <property type="match status" value="1"/>
</dbReference>
<gene>
    <name evidence="6" type="ORF">HLUCCX14_07795</name>
</gene>
<keyword evidence="4" id="KW-1133">Transmembrane helix</keyword>
<dbReference type="SUPFAM" id="SSF55781">
    <property type="entry name" value="GAF domain-like"/>
    <property type="match status" value="1"/>
</dbReference>
<dbReference type="Proteomes" id="UP000050416">
    <property type="component" value="Unassembled WGS sequence"/>
</dbReference>
<dbReference type="PROSITE" id="PS50887">
    <property type="entry name" value="GGDEF"/>
    <property type="match status" value="1"/>
</dbReference>
<evidence type="ECO:0000259" key="5">
    <source>
        <dbReference type="PROSITE" id="PS50887"/>
    </source>
</evidence>
<dbReference type="PANTHER" id="PTHR45138">
    <property type="entry name" value="REGULATORY COMPONENTS OF SENSORY TRANSDUCTION SYSTEM"/>
    <property type="match status" value="1"/>
</dbReference>
<keyword evidence="4" id="KW-0812">Transmembrane</keyword>
<evidence type="ECO:0000256" key="3">
    <source>
        <dbReference type="ARBA" id="ARBA00034247"/>
    </source>
</evidence>
<dbReference type="PANTHER" id="PTHR45138:SF9">
    <property type="entry name" value="DIGUANYLATE CYCLASE DGCM-RELATED"/>
    <property type="match status" value="1"/>
</dbReference>